<dbReference type="EMBL" id="CP000609">
    <property type="protein sequence ID" value="ABO35603.1"/>
    <property type="molecule type" value="Genomic_DNA"/>
</dbReference>
<reference evidence="2 3" key="1">
    <citation type="submission" date="2007-03" db="EMBL/GenBank/DDBJ databases">
        <title>Complete sequence of chromosome of Methanococcus maripaludis C5.</title>
        <authorList>
            <consortium name="US DOE Joint Genome Institute"/>
            <person name="Copeland A."/>
            <person name="Lucas S."/>
            <person name="Lapidus A."/>
            <person name="Barry K."/>
            <person name="Glavina del Rio T."/>
            <person name="Dalin E."/>
            <person name="Tice H."/>
            <person name="Pitluck S."/>
            <person name="Chertkov O."/>
            <person name="Brettin T."/>
            <person name="Bruce D."/>
            <person name="Han C."/>
            <person name="Detter J.C."/>
            <person name="Schmutz J."/>
            <person name="Larimer F."/>
            <person name="Land M."/>
            <person name="Hauser L."/>
            <person name="Kyrpides N."/>
            <person name="Mikhailova N."/>
            <person name="Sieprawska-Lupa M."/>
            <person name="Whitman W.B."/>
            <person name="Richardson P."/>
        </authorList>
    </citation>
    <scope>NUCLEOTIDE SEQUENCE [LARGE SCALE GENOMIC DNA]</scope>
    <source>
        <strain evidence="3">C5 / ATCC BAA-1333</strain>
    </source>
</reference>
<dbReference type="SUPFAM" id="SSF53448">
    <property type="entry name" value="Nucleotide-diphospho-sugar transferases"/>
    <property type="match status" value="1"/>
</dbReference>
<feature type="domain" description="Glycosyltransferase 2-like" evidence="1">
    <location>
        <begin position="8"/>
        <end position="167"/>
    </location>
</feature>
<dbReference type="CDD" id="cd04179">
    <property type="entry name" value="DPM_DPG-synthase_like"/>
    <property type="match status" value="1"/>
</dbReference>
<name>A4FZG9_METM5</name>
<gene>
    <name evidence="2" type="ordered locus">MmarC5_1305</name>
</gene>
<sequence length="229" mass="25571">MNNRILAIIPAYNEEKSIKLVIENIKDTVSGILVIDDGSDDDTTKYAKESGVEVITFEHNRGKGAAVRAGYTYFAKSDYDIAIIIDGDGQYTKDVIEPVCGPLINNKADLVVGSRFLGEYYKKVPTGRKIRTFCNNIATETTRFMSGLPTTDAQSGLVALNKKSIDKLNLKAERWGIHQEIIIQAGKKGLRYTEVPTSVKNRIHGVSRIKVIKYPFTAFPVMLKAWMRH</sequence>
<protein>
    <submittedName>
        <fullName evidence="2">Glycosyl transferase, family 2</fullName>
    </submittedName>
</protein>
<organism evidence="2 3">
    <name type="scientific">Methanococcus maripaludis (strain C5 / ATCC BAA-1333)</name>
    <dbReference type="NCBI Taxonomy" id="402880"/>
    <lineage>
        <taxon>Archaea</taxon>
        <taxon>Methanobacteriati</taxon>
        <taxon>Methanobacteriota</taxon>
        <taxon>Methanomada group</taxon>
        <taxon>Methanococci</taxon>
        <taxon>Methanococcales</taxon>
        <taxon>Methanococcaceae</taxon>
        <taxon>Methanococcus</taxon>
    </lineage>
</organism>
<dbReference type="Proteomes" id="UP000000253">
    <property type="component" value="Chromosome"/>
</dbReference>
<dbReference type="HOGENOM" id="CLU_033536_7_4_2"/>
<dbReference type="InterPro" id="IPR029044">
    <property type="entry name" value="Nucleotide-diphossugar_trans"/>
</dbReference>
<dbReference type="STRING" id="402880.MmarC5_1305"/>
<dbReference type="CAZy" id="GT2">
    <property type="family name" value="Glycosyltransferase Family 2"/>
</dbReference>
<dbReference type="GO" id="GO:0016740">
    <property type="term" value="F:transferase activity"/>
    <property type="evidence" value="ECO:0007669"/>
    <property type="project" value="UniProtKB-KW"/>
</dbReference>
<evidence type="ECO:0000313" key="2">
    <source>
        <dbReference type="EMBL" id="ABO35603.1"/>
    </source>
</evidence>
<keyword evidence="2" id="KW-0808">Transferase</keyword>
<dbReference type="eggNOG" id="arCOG00895">
    <property type="taxonomic scope" value="Archaea"/>
</dbReference>
<dbReference type="InterPro" id="IPR050256">
    <property type="entry name" value="Glycosyltransferase_2"/>
</dbReference>
<dbReference type="AlphaFoldDB" id="A4FZG9"/>
<evidence type="ECO:0000313" key="3">
    <source>
        <dbReference type="Proteomes" id="UP000000253"/>
    </source>
</evidence>
<dbReference type="GeneID" id="4929189"/>
<accession>A4FZG9</accession>
<dbReference type="OrthoDB" id="11098at2157"/>
<dbReference type="RefSeq" id="WP_011869054.1">
    <property type="nucleotide sequence ID" value="NC_009135.1"/>
</dbReference>
<dbReference type="Pfam" id="PF00535">
    <property type="entry name" value="Glycos_transf_2"/>
    <property type="match status" value="1"/>
</dbReference>
<dbReference type="Gene3D" id="3.90.550.10">
    <property type="entry name" value="Spore Coat Polysaccharide Biosynthesis Protein SpsA, Chain A"/>
    <property type="match status" value="1"/>
</dbReference>
<dbReference type="InterPro" id="IPR001173">
    <property type="entry name" value="Glyco_trans_2-like"/>
</dbReference>
<dbReference type="PANTHER" id="PTHR48090:SF7">
    <property type="entry name" value="RFBJ PROTEIN"/>
    <property type="match status" value="1"/>
</dbReference>
<proteinExistence type="predicted"/>
<dbReference type="KEGG" id="mmq:MmarC5_1305"/>
<evidence type="ECO:0000259" key="1">
    <source>
        <dbReference type="Pfam" id="PF00535"/>
    </source>
</evidence>
<dbReference type="PANTHER" id="PTHR48090">
    <property type="entry name" value="UNDECAPRENYL-PHOSPHATE 4-DEOXY-4-FORMAMIDO-L-ARABINOSE TRANSFERASE-RELATED"/>
    <property type="match status" value="1"/>
</dbReference>